<dbReference type="RefSeq" id="XP_033777649.1">
    <property type="nucleotide sequence ID" value="XM_033921758.1"/>
</dbReference>
<keyword evidence="4" id="KW-0698">rRNA processing</keyword>
<evidence type="ECO:0000256" key="5">
    <source>
        <dbReference type="SAM" id="MobiDB-lite"/>
    </source>
</evidence>
<protein>
    <recommendedName>
        <fullName evidence="3">Pre-rRNA-processing protein TSR2 homolog</fullName>
    </recommendedName>
</protein>
<dbReference type="GO" id="GO:0006364">
    <property type="term" value="P:rRNA processing"/>
    <property type="evidence" value="ECO:0007669"/>
    <property type="project" value="UniProtKB-KW"/>
</dbReference>
<evidence type="ECO:0000313" key="6">
    <source>
        <dbReference type="Proteomes" id="UP000515159"/>
    </source>
</evidence>
<dbReference type="InParanoid" id="A0A6P8P269"/>
<dbReference type="PANTHER" id="PTHR21250">
    <property type="entry name" value="PRE-RRNA-PROCESSING PROTEIN TSR2 HOMOLOG"/>
    <property type="match status" value="1"/>
</dbReference>
<evidence type="ECO:0000256" key="3">
    <source>
        <dbReference type="ARBA" id="ARBA00017551"/>
    </source>
</evidence>
<evidence type="ECO:0000256" key="2">
    <source>
        <dbReference type="ARBA" id="ARBA00006524"/>
    </source>
</evidence>
<sequence length="175" mass="19371">MASRVLLAESVRAALGAWPVLQIAVENGFGGPHSQEKAEWMAGVVEQYFQTNADLQQYEVEDFLAEILNNEFDTMVEDGSLPQVAQQLCSLFQQCKRGEEAAVREKISQLSQNRSKGKITVVQSQASEEESEEEVPMETLECSTVPSVALPAPSPLNVEPSTEEDDGWTLVQRRK</sequence>
<dbReference type="FunCoup" id="A0A6P8P269">
    <property type="interactions" value="1642"/>
</dbReference>
<dbReference type="OrthoDB" id="263560at2759"/>
<comment type="function">
    <text evidence="1">May be involved in 20S pre-rRNA processing.</text>
</comment>
<dbReference type="Proteomes" id="UP000515159">
    <property type="component" value="Chromosome 1"/>
</dbReference>
<dbReference type="GeneID" id="117348980"/>
<dbReference type="CTD" id="90121"/>
<evidence type="ECO:0000256" key="1">
    <source>
        <dbReference type="ARBA" id="ARBA00002210"/>
    </source>
</evidence>
<reference evidence="7" key="1">
    <citation type="submission" date="2025-08" db="UniProtKB">
        <authorList>
            <consortium name="RefSeq"/>
        </authorList>
    </citation>
    <scope>IDENTIFICATION</scope>
</reference>
<organism evidence="6 7">
    <name type="scientific">Geotrypetes seraphini</name>
    <name type="common">Gaboon caecilian</name>
    <name type="synonym">Caecilia seraphini</name>
    <dbReference type="NCBI Taxonomy" id="260995"/>
    <lineage>
        <taxon>Eukaryota</taxon>
        <taxon>Metazoa</taxon>
        <taxon>Chordata</taxon>
        <taxon>Craniata</taxon>
        <taxon>Vertebrata</taxon>
        <taxon>Euteleostomi</taxon>
        <taxon>Amphibia</taxon>
        <taxon>Gymnophiona</taxon>
        <taxon>Geotrypetes</taxon>
    </lineage>
</organism>
<feature type="region of interest" description="Disordered" evidence="5">
    <location>
        <begin position="147"/>
        <end position="175"/>
    </location>
</feature>
<evidence type="ECO:0000256" key="4">
    <source>
        <dbReference type="ARBA" id="ARBA00022552"/>
    </source>
</evidence>
<dbReference type="InterPro" id="IPR019398">
    <property type="entry name" value="Pre-rRNA_process_TSR2"/>
</dbReference>
<proteinExistence type="inferred from homology"/>
<evidence type="ECO:0000313" key="7">
    <source>
        <dbReference type="RefSeq" id="XP_033777649.1"/>
    </source>
</evidence>
<dbReference type="KEGG" id="gsh:117348980"/>
<dbReference type="AlphaFoldDB" id="A0A6P8P269"/>
<accession>A0A6P8P269</accession>
<name>A0A6P8P269_GEOSA</name>
<dbReference type="Pfam" id="PF10273">
    <property type="entry name" value="WGG"/>
    <property type="match status" value="1"/>
</dbReference>
<keyword evidence="6" id="KW-1185">Reference proteome</keyword>
<gene>
    <name evidence="7" type="primary">TSR2</name>
</gene>
<comment type="similarity">
    <text evidence="2">Belongs to the TSR2 family.</text>
</comment>